<dbReference type="PANTHER" id="PTHR22604:SF105">
    <property type="entry name" value="TRANS-1,2-DIHYDROBENZENE-1,2-DIOL DEHYDROGENASE"/>
    <property type="match status" value="1"/>
</dbReference>
<dbReference type="Gene3D" id="3.40.50.720">
    <property type="entry name" value="NAD(P)-binding Rossmann-like Domain"/>
    <property type="match status" value="1"/>
</dbReference>
<evidence type="ECO:0000256" key="3">
    <source>
        <dbReference type="SAM" id="Coils"/>
    </source>
</evidence>
<name>A0A1T5H0V9_9BACT</name>
<feature type="coiled-coil region" evidence="3">
    <location>
        <begin position="99"/>
        <end position="126"/>
    </location>
</feature>
<evidence type="ECO:0000256" key="2">
    <source>
        <dbReference type="ARBA" id="ARBA00023002"/>
    </source>
</evidence>
<comment type="similarity">
    <text evidence="1">Belongs to the Gfo/Idh/MocA family.</text>
</comment>
<dbReference type="PANTHER" id="PTHR22604">
    <property type="entry name" value="OXIDOREDUCTASES"/>
    <property type="match status" value="1"/>
</dbReference>
<dbReference type="InterPro" id="IPR055170">
    <property type="entry name" value="GFO_IDH_MocA-like_dom"/>
</dbReference>
<dbReference type="SUPFAM" id="SSF51735">
    <property type="entry name" value="NAD(P)-binding Rossmann-fold domains"/>
    <property type="match status" value="1"/>
</dbReference>
<dbReference type="RefSeq" id="WP_079557746.1">
    <property type="nucleotide sequence ID" value="NZ_CP021904.1"/>
</dbReference>
<dbReference type="SUPFAM" id="SSF55347">
    <property type="entry name" value="Glyceraldehyde-3-phosphate dehydrogenase-like, C-terminal domain"/>
    <property type="match status" value="1"/>
</dbReference>
<dbReference type="KEGG" id="asx:CDL62_18265"/>
<proteinExistence type="inferred from homology"/>
<dbReference type="Pfam" id="PF01408">
    <property type="entry name" value="GFO_IDH_MocA"/>
    <property type="match status" value="1"/>
</dbReference>
<accession>A0A1T5H0V9</accession>
<reference evidence="6 7" key="1">
    <citation type="submission" date="2017-02" db="EMBL/GenBank/DDBJ databases">
        <authorList>
            <person name="Peterson S.W."/>
        </authorList>
    </citation>
    <scope>NUCLEOTIDE SEQUENCE [LARGE SCALE GENOMIC DNA]</scope>
    <source>
        <strain evidence="6 7">DSM 24412</strain>
    </source>
</reference>
<keyword evidence="7" id="KW-1185">Reference proteome</keyword>
<evidence type="ECO:0000259" key="5">
    <source>
        <dbReference type="Pfam" id="PF22725"/>
    </source>
</evidence>
<dbReference type="EMBL" id="FUYV01000011">
    <property type="protein sequence ID" value="SKC14160.1"/>
    <property type="molecule type" value="Genomic_DNA"/>
</dbReference>
<dbReference type="STRING" id="889453.SAMN03080601_02011"/>
<organism evidence="6 7">
    <name type="scientific">Alkalitalea saponilacus</name>
    <dbReference type="NCBI Taxonomy" id="889453"/>
    <lineage>
        <taxon>Bacteria</taxon>
        <taxon>Pseudomonadati</taxon>
        <taxon>Bacteroidota</taxon>
        <taxon>Bacteroidia</taxon>
        <taxon>Marinilabiliales</taxon>
        <taxon>Marinilabiliaceae</taxon>
        <taxon>Alkalitalea</taxon>
    </lineage>
</organism>
<keyword evidence="3" id="KW-0175">Coiled coil</keyword>
<protein>
    <submittedName>
        <fullName evidence="6">Uncharacterized protein</fullName>
    </submittedName>
</protein>
<sequence length="328" mass="37047">MENNSIVKIGILGCANIAQRSIIPEIIKLNKLFELIGIASRDITKATNCADKFNTKPFLDYQSLIDDPEIQAVYIPLPNSLHAEWINKALDKGLHVLVEKSLACNYNEVNQLNKKAEEKKLTLMENFQFRFHSQLAEIKKMVDDGVIEELRTIRSSFGFPPFPDDDNIRYNKNLGGGALLDAGAYPLKISRIFMGSDIEVASASLKYDPEKEVDIWGGATIKQINGDLFSQVAFGFDHYYQCNLELWGSKGKISTNRIFTAPPGYEPTILLETSQGTKEIKLPADNHFEKMLIHFQKTILHPEIAIKEYSQNNLQAKLIEQLKNKANE</sequence>
<dbReference type="InterPro" id="IPR000683">
    <property type="entry name" value="Gfo/Idh/MocA-like_OxRdtase_N"/>
</dbReference>
<evidence type="ECO:0000313" key="6">
    <source>
        <dbReference type="EMBL" id="SKC14160.1"/>
    </source>
</evidence>
<dbReference type="OrthoDB" id="9795543at2"/>
<dbReference type="AlphaFoldDB" id="A0A1T5H0V9"/>
<dbReference type="Proteomes" id="UP000191055">
    <property type="component" value="Unassembled WGS sequence"/>
</dbReference>
<dbReference type="GO" id="GO:0016491">
    <property type="term" value="F:oxidoreductase activity"/>
    <property type="evidence" value="ECO:0007669"/>
    <property type="project" value="UniProtKB-KW"/>
</dbReference>
<feature type="domain" description="Gfo/Idh/MocA-like oxidoreductase N-terminal" evidence="4">
    <location>
        <begin position="7"/>
        <end position="127"/>
    </location>
</feature>
<evidence type="ECO:0000259" key="4">
    <source>
        <dbReference type="Pfam" id="PF01408"/>
    </source>
</evidence>
<dbReference type="InterPro" id="IPR050984">
    <property type="entry name" value="Gfo/Idh/MocA_domain"/>
</dbReference>
<dbReference type="Pfam" id="PF22725">
    <property type="entry name" value="GFO_IDH_MocA_C3"/>
    <property type="match status" value="1"/>
</dbReference>
<evidence type="ECO:0000313" key="7">
    <source>
        <dbReference type="Proteomes" id="UP000191055"/>
    </source>
</evidence>
<gene>
    <name evidence="6" type="ORF">SAMN03080601_02011</name>
</gene>
<keyword evidence="2" id="KW-0560">Oxidoreductase</keyword>
<evidence type="ECO:0000256" key="1">
    <source>
        <dbReference type="ARBA" id="ARBA00010928"/>
    </source>
</evidence>
<feature type="domain" description="GFO/IDH/MocA-like oxidoreductase" evidence="5">
    <location>
        <begin position="136"/>
        <end position="253"/>
    </location>
</feature>
<dbReference type="GO" id="GO:0000166">
    <property type="term" value="F:nucleotide binding"/>
    <property type="evidence" value="ECO:0007669"/>
    <property type="project" value="InterPro"/>
</dbReference>
<dbReference type="Gene3D" id="3.30.360.10">
    <property type="entry name" value="Dihydrodipicolinate Reductase, domain 2"/>
    <property type="match status" value="1"/>
</dbReference>
<dbReference type="InterPro" id="IPR036291">
    <property type="entry name" value="NAD(P)-bd_dom_sf"/>
</dbReference>